<gene>
    <name evidence="1" type="ORF">FMV2238Y02_05230</name>
</gene>
<name>A0A3P5Y4C1_STRCB</name>
<sequence length="185" mass="21468">MRTFSDTPKTFTFHYTFKDFDTAQVACHAILGYMTGTYKQPVIDATYHNDDQGGYANQLVLEYAEDRKLSKVFKRICDSFKDYYNQPEDMTDDELDNMAQENELIKEVEEPDHQRVVSLSKSTQEKVNDRDTFMAFISNHNQLAEHLSMNYKEMTPEDLGAILESISQAFNQLYDMVVEGQLLVK</sequence>
<keyword evidence="2" id="KW-1185">Reference proteome</keyword>
<dbReference type="AlphaFoldDB" id="A0A3P5Y4C1"/>
<evidence type="ECO:0000313" key="1">
    <source>
        <dbReference type="EMBL" id="VDC42089.1"/>
    </source>
</evidence>
<dbReference type="Proteomes" id="UP000280759">
    <property type="component" value="Unassembled WGS sequence"/>
</dbReference>
<proteinExistence type="predicted"/>
<evidence type="ECO:0000313" key="2">
    <source>
        <dbReference type="Proteomes" id="UP000280759"/>
    </source>
</evidence>
<organism evidence="1 2">
    <name type="scientific">Streptococcus canis</name>
    <dbReference type="NCBI Taxonomy" id="1329"/>
    <lineage>
        <taxon>Bacteria</taxon>
        <taxon>Bacillati</taxon>
        <taxon>Bacillota</taxon>
        <taxon>Bacilli</taxon>
        <taxon>Lactobacillales</taxon>
        <taxon>Streptococcaceae</taxon>
        <taxon>Streptococcus</taxon>
    </lineage>
</organism>
<reference evidence="1 2" key="1">
    <citation type="submission" date="2018-10" db="EMBL/GenBank/DDBJ databases">
        <authorList>
            <consortium name="Molecular Microbiology and Infection Unit (UMMI)"/>
            <person name="Machado M."/>
        </authorList>
    </citation>
    <scope>NUCLEOTIDE SEQUENCE [LARGE SCALE GENOMIC DNA]</scope>
    <source>
        <strain evidence="1">FMV2238.02</strain>
    </source>
</reference>
<dbReference type="RefSeq" id="WP_125073900.1">
    <property type="nucleotide sequence ID" value="NZ_UXEP01000006.1"/>
</dbReference>
<accession>A0A3P5Y4C1</accession>
<dbReference type="EMBL" id="UXEP01000006">
    <property type="protein sequence ID" value="VDC42089.1"/>
    <property type="molecule type" value="Genomic_DNA"/>
</dbReference>
<protein>
    <recommendedName>
        <fullName evidence="3">Phage protein</fullName>
    </recommendedName>
</protein>
<evidence type="ECO:0008006" key="3">
    <source>
        <dbReference type="Google" id="ProtNLM"/>
    </source>
</evidence>